<feature type="domain" description="HTH OST-type" evidence="11">
    <location>
        <begin position="134"/>
        <end position="210"/>
    </location>
</feature>
<dbReference type="InterPro" id="IPR025605">
    <property type="entry name" value="OST-HTH/LOTUS_dom"/>
</dbReference>
<evidence type="ECO:0000256" key="9">
    <source>
        <dbReference type="SAM" id="MobiDB-lite"/>
    </source>
</evidence>
<dbReference type="PROSITE" id="PS50304">
    <property type="entry name" value="TUDOR"/>
    <property type="match status" value="1"/>
</dbReference>
<organism evidence="12 13">
    <name type="scientific">Collichthys lucidus</name>
    <name type="common">Big head croaker</name>
    <name type="synonym">Sciaena lucida</name>
    <dbReference type="NCBI Taxonomy" id="240159"/>
    <lineage>
        <taxon>Eukaryota</taxon>
        <taxon>Metazoa</taxon>
        <taxon>Chordata</taxon>
        <taxon>Craniata</taxon>
        <taxon>Vertebrata</taxon>
        <taxon>Euteleostomi</taxon>
        <taxon>Actinopterygii</taxon>
        <taxon>Neopterygii</taxon>
        <taxon>Teleostei</taxon>
        <taxon>Neoteleostei</taxon>
        <taxon>Acanthomorphata</taxon>
        <taxon>Eupercaria</taxon>
        <taxon>Sciaenidae</taxon>
        <taxon>Collichthys</taxon>
    </lineage>
</organism>
<feature type="region of interest" description="Disordered" evidence="9">
    <location>
        <begin position="215"/>
        <end position="274"/>
    </location>
</feature>
<dbReference type="InterPro" id="IPR035437">
    <property type="entry name" value="SNase_OB-fold_sf"/>
</dbReference>
<dbReference type="Pfam" id="PF12872">
    <property type="entry name" value="OST-HTH"/>
    <property type="match status" value="3"/>
</dbReference>
<evidence type="ECO:0000256" key="8">
    <source>
        <dbReference type="ARBA" id="ARBA00022871"/>
    </source>
</evidence>
<reference evidence="12 13" key="1">
    <citation type="submission" date="2019-01" db="EMBL/GenBank/DDBJ databases">
        <title>Genome Assembly of Collichthys lucidus.</title>
        <authorList>
            <person name="Cai M."/>
            <person name="Xiao S."/>
        </authorList>
    </citation>
    <scope>NUCLEOTIDE SEQUENCE [LARGE SCALE GENOMIC DNA]</scope>
    <source>
        <strain evidence="12">JT15FE1705JMU</strain>
        <tissue evidence="12">Muscle</tissue>
    </source>
</reference>
<feature type="domain" description="HTH OST-type" evidence="11">
    <location>
        <begin position="11"/>
        <end position="84"/>
    </location>
</feature>
<comment type="subcellular location">
    <subcellularLocation>
        <location evidence="1">Cytoplasm</location>
    </subcellularLocation>
</comment>
<evidence type="ECO:0000259" key="10">
    <source>
        <dbReference type="PROSITE" id="PS50304"/>
    </source>
</evidence>
<evidence type="ECO:0000256" key="7">
    <source>
        <dbReference type="ARBA" id="ARBA00022782"/>
    </source>
</evidence>
<dbReference type="Gene3D" id="3.30.420.610">
    <property type="entry name" value="LOTUS domain-like"/>
    <property type="match status" value="3"/>
</dbReference>
<dbReference type="GO" id="GO:0030154">
    <property type="term" value="P:cell differentiation"/>
    <property type="evidence" value="ECO:0007669"/>
    <property type="project" value="UniProtKB-KW"/>
</dbReference>
<dbReference type="Proteomes" id="UP000298787">
    <property type="component" value="Chromosome 8"/>
</dbReference>
<evidence type="ECO:0000256" key="4">
    <source>
        <dbReference type="ARBA" id="ARBA00022473"/>
    </source>
</evidence>
<keyword evidence="6" id="KW-0677">Repeat</keyword>
<dbReference type="GO" id="GO:0007283">
    <property type="term" value="P:spermatogenesis"/>
    <property type="evidence" value="ECO:0007669"/>
    <property type="project" value="UniProtKB-KW"/>
</dbReference>
<dbReference type="Pfam" id="PF00567">
    <property type="entry name" value="TUDOR"/>
    <property type="match status" value="1"/>
</dbReference>
<gene>
    <name evidence="12" type="ORF">D9C73_008379</name>
</gene>
<dbReference type="AlphaFoldDB" id="A0A4U5UJ67"/>
<proteinExistence type="inferred from homology"/>
<evidence type="ECO:0000313" key="12">
    <source>
        <dbReference type="EMBL" id="TKS74298.1"/>
    </source>
</evidence>
<evidence type="ECO:0000256" key="3">
    <source>
        <dbReference type="ARBA" id="ARBA00013420"/>
    </source>
</evidence>
<dbReference type="Gene3D" id="2.40.50.90">
    <property type="match status" value="1"/>
</dbReference>
<comment type="similarity">
    <text evidence="2">Belongs to the TDRD5 family.</text>
</comment>
<evidence type="ECO:0000256" key="1">
    <source>
        <dbReference type="ARBA" id="ARBA00004496"/>
    </source>
</evidence>
<dbReference type="SUPFAM" id="SSF63748">
    <property type="entry name" value="Tudor/PWWP/MBT"/>
    <property type="match status" value="1"/>
</dbReference>
<name>A0A4U5UJ67_COLLU</name>
<evidence type="ECO:0000256" key="6">
    <source>
        <dbReference type="ARBA" id="ARBA00022737"/>
    </source>
</evidence>
<dbReference type="Gene3D" id="2.30.30.140">
    <property type="match status" value="1"/>
</dbReference>
<dbReference type="STRING" id="240159.A0A4U5UJ67"/>
<dbReference type="PROSITE" id="PS51644">
    <property type="entry name" value="HTH_OST"/>
    <property type="match status" value="3"/>
</dbReference>
<dbReference type="PANTHER" id="PTHR22948:SF19">
    <property type="entry name" value="TUDOR DOMAIN-CONTAINING PROTEIN 5"/>
    <property type="match status" value="1"/>
</dbReference>
<keyword evidence="7" id="KW-0221">Differentiation</keyword>
<evidence type="ECO:0000256" key="5">
    <source>
        <dbReference type="ARBA" id="ARBA00022490"/>
    </source>
</evidence>
<dbReference type="InterPro" id="IPR050621">
    <property type="entry name" value="Tudor_domain_containing"/>
</dbReference>
<keyword evidence="13" id="KW-1185">Reference proteome</keyword>
<accession>A0A4U5UJ67</accession>
<keyword evidence="5" id="KW-0963">Cytoplasm</keyword>
<dbReference type="InterPro" id="IPR002999">
    <property type="entry name" value="Tudor"/>
</dbReference>
<dbReference type="GO" id="GO:0005737">
    <property type="term" value="C:cytoplasm"/>
    <property type="evidence" value="ECO:0007669"/>
    <property type="project" value="UniProtKB-SubCell"/>
</dbReference>
<keyword evidence="8" id="KW-0744">Spermatogenesis</keyword>
<feature type="domain" description="Tudor" evidence="10">
    <location>
        <begin position="548"/>
        <end position="606"/>
    </location>
</feature>
<keyword evidence="4" id="KW-0217">Developmental protein</keyword>
<dbReference type="PANTHER" id="PTHR22948">
    <property type="entry name" value="TUDOR DOMAIN CONTAINING PROTEIN"/>
    <property type="match status" value="1"/>
</dbReference>
<evidence type="ECO:0000313" key="13">
    <source>
        <dbReference type="Proteomes" id="UP000298787"/>
    </source>
</evidence>
<dbReference type="InterPro" id="IPR041966">
    <property type="entry name" value="LOTUS-like"/>
</dbReference>
<evidence type="ECO:0000256" key="2">
    <source>
        <dbReference type="ARBA" id="ARBA00010384"/>
    </source>
</evidence>
<sequence>MSAGKMNQEEVLAKLKKDVRSLLISSKMGLEPEQLMRDYVAMLGYRMPLKLLGFRNIMDMVKEMPDVVSLNFRPDGSLFLKAVGTESTQMVEELVADQRTSKTDKKVRRGGVSYFSPRCSYRYPAVVLPRRGRAPPALPAQLRTQLRTLLSKGPLRLSDLETSFLRCFGRPLRVQNYGFYSTGEMLEAAADLVLIQQGRLGSVLTLREHMLPRPLLRPFSPPRRTGPIKSALPTNDKSASKGPGIRAETPTISPGSPLSAVGPVPKESTDVGNKPKMAEKNQEVDLELCQNGHFFQKRFLKLEEELRQQIVENGVAGTISQELKDKLRKVVGKTSGGLSVHDLPAEYKRLFGEDLPLLQTGFVSVTELVSAMSDTFHLEPAGRDNGLHWIVMDIQDSDITQSGSKETESFDNKVKQPFQSYHLNYGESPWEGELEGDVGDVGEYVEKEKKGEKTELEAGDNSNNNNLTPCSPTVPLDALQSQRLQKPTCHSARELVEVLVEHVESPGHFHIRFSECEGARALEDMMIEMRQCYTVPEVSERYRLPERFVRRGQVCCVSPKGMWFYRVVIHQIVSPTEVEVYYVDFGDLTVVPSANLKFLKLCYSILPAQAVPSSLAGIKPTSGSWTPEATASFQKLCSDRSLVGALDCYIGDVLQLYLCDTHTDNDIYIHAVLLSQGHGMACSPAASAALCVYVSPVSLYLGEGIVDLPEVEEETTSSPKPENILEEAIPVSPKVEEEELPGLECIEDSVVSHHYQIKNTVSSALINDQTLSCGEMAWALTNKLSLTNSSIPTFSPLSPPDLIWTKTPPANCKADLEMLLSTAKPAPSSIISSSCRPTPEEEMLLPKVTAPLLVRPPSILKTLSLLTPDLGQGVPLYLRNSGIPFPLFGTSLLFPQRERWVFLAASCALDSRSSLEKFRRSLMPSASLLSSGWDKDAGGFS</sequence>
<dbReference type="EMBL" id="CM014085">
    <property type="protein sequence ID" value="TKS74298.1"/>
    <property type="molecule type" value="Genomic_DNA"/>
</dbReference>
<protein>
    <recommendedName>
        <fullName evidence="3">Tudor domain-containing protein 5</fullName>
    </recommendedName>
</protein>
<evidence type="ECO:0000259" key="11">
    <source>
        <dbReference type="PROSITE" id="PS51644"/>
    </source>
</evidence>
<feature type="domain" description="HTH OST-type" evidence="11">
    <location>
        <begin position="319"/>
        <end position="394"/>
    </location>
</feature>